<dbReference type="AlphaFoldDB" id="A0A8T1JK62"/>
<comment type="caution">
    <text evidence="1">The sequence shown here is derived from an EMBL/GenBank/DDBJ whole genome shotgun (WGS) entry which is preliminary data.</text>
</comment>
<evidence type="ECO:0000313" key="1">
    <source>
        <dbReference type="EMBL" id="KAG2885882.1"/>
    </source>
</evidence>
<accession>A0A8T1JK62</accession>
<sequence>MPTPWARSSVTLDECRPARVDVLFSKKTTKMALPPSCLLFDGP</sequence>
<organism evidence="1 2">
    <name type="scientific">Phytophthora cactorum</name>
    <dbReference type="NCBI Taxonomy" id="29920"/>
    <lineage>
        <taxon>Eukaryota</taxon>
        <taxon>Sar</taxon>
        <taxon>Stramenopiles</taxon>
        <taxon>Oomycota</taxon>
        <taxon>Peronosporomycetes</taxon>
        <taxon>Peronosporales</taxon>
        <taxon>Peronosporaceae</taxon>
        <taxon>Phytophthora</taxon>
    </lineage>
</organism>
<dbReference type="Proteomes" id="UP000736787">
    <property type="component" value="Unassembled WGS sequence"/>
</dbReference>
<name>A0A8T1JK62_9STRA</name>
<dbReference type="EMBL" id="RCMK01001997">
    <property type="protein sequence ID" value="KAG2885882.1"/>
    <property type="molecule type" value="Genomic_DNA"/>
</dbReference>
<reference evidence="1" key="1">
    <citation type="submission" date="2018-10" db="EMBL/GenBank/DDBJ databases">
        <title>Effector identification in a new, highly contiguous assembly of the strawberry crown rot pathogen Phytophthora cactorum.</title>
        <authorList>
            <person name="Armitage A.D."/>
            <person name="Nellist C.F."/>
            <person name="Bates H."/>
            <person name="Vickerstaff R.J."/>
            <person name="Harrison R.J."/>
        </authorList>
    </citation>
    <scope>NUCLEOTIDE SEQUENCE</scope>
    <source>
        <strain evidence="1">4040</strain>
    </source>
</reference>
<gene>
    <name evidence="1" type="ORF">PC117_g25499</name>
</gene>
<protein>
    <submittedName>
        <fullName evidence="1">Uncharacterized protein</fullName>
    </submittedName>
</protein>
<evidence type="ECO:0000313" key="2">
    <source>
        <dbReference type="Proteomes" id="UP000736787"/>
    </source>
</evidence>
<proteinExistence type="predicted"/>